<dbReference type="InterPro" id="IPR012340">
    <property type="entry name" value="NA-bd_OB-fold"/>
</dbReference>
<accession>A0A0D3JZH2</accession>
<dbReference type="Gene3D" id="2.40.50.140">
    <property type="entry name" value="Nucleic acid-binding proteins"/>
    <property type="match status" value="1"/>
</dbReference>
<sequence length="275" mass="28937">MAEVRLILSPLSSRKLRCDLELIDEGGQRHPPAQGVLSSFEAARHACSAATPGGALVVDGVVARRRHMGGHSFVDLVSGGAAEGPSLQVVVNAADLDGSSLRGLSLSLLLRRHSRLRVAGTPGRTRSGEPSLFARSLRLLRLPADPACVLKAARLVATCADLPAEAAAEALGCVEEELYEIVHELEAADGGAELLGPSEAPAAAQRLARALSARLRRQGAREAGPGLRGRRRERPPRFSAAELALLRRLSAAHSEWHPIFSDQLAPLAEVGAALS</sequence>
<protein>
    <submittedName>
        <fullName evidence="1">Uncharacterized protein</fullName>
    </submittedName>
</protein>
<dbReference type="EnsemblProtists" id="EOD28907">
    <property type="protein sequence ID" value="EOD28907"/>
    <property type="gene ID" value="EMIHUDRAFT_456897"/>
</dbReference>
<dbReference type="GeneID" id="17274452"/>
<dbReference type="PaxDb" id="2903-EOD28907"/>
<dbReference type="SUPFAM" id="SSF50249">
    <property type="entry name" value="Nucleic acid-binding proteins"/>
    <property type="match status" value="1"/>
</dbReference>
<dbReference type="AlphaFoldDB" id="A0A0D3JZH2"/>
<dbReference type="HOGENOM" id="CLU_088470_0_0_1"/>
<dbReference type="KEGG" id="ehx:EMIHUDRAFT_456897"/>
<keyword evidence="2" id="KW-1185">Reference proteome</keyword>
<reference evidence="1" key="2">
    <citation type="submission" date="2024-10" db="UniProtKB">
        <authorList>
            <consortium name="EnsemblProtists"/>
        </authorList>
    </citation>
    <scope>IDENTIFICATION</scope>
</reference>
<organism evidence="1 2">
    <name type="scientific">Emiliania huxleyi (strain CCMP1516)</name>
    <dbReference type="NCBI Taxonomy" id="280463"/>
    <lineage>
        <taxon>Eukaryota</taxon>
        <taxon>Haptista</taxon>
        <taxon>Haptophyta</taxon>
        <taxon>Prymnesiophyceae</taxon>
        <taxon>Isochrysidales</taxon>
        <taxon>Noelaerhabdaceae</taxon>
        <taxon>Emiliania</taxon>
    </lineage>
</organism>
<proteinExistence type="predicted"/>
<reference evidence="2" key="1">
    <citation type="journal article" date="2013" name="Nature">
        <title>Pan genome of the phytoplankton Emiliania underpins its global distribution.</title>
        <authorList>
            <person name="Read B.A."/>
            <person name="Kegel J."/>
            <person name="Klute M.J."/>
            <person name="Kuo A."/>
            <person name="Lefebvre S.C."/>
            <person name="Maumus F."/>
            <person name="Mayer C."/>
            <person name="Miller J."/>
            <person name="Monier A."/>
            <person name="Salamov A."/>
            <person name="Young J."/>
            <person name="Aguilar M."/>
            <person name="Claverie J.M."/>
            <person name="Frickenhaus S."/>
            <person name="Gonzalez K."/>
            <person name="Herman E.K."/>
            <person name="Lin Y.C."/>
            <person name="Napier J."/>
            <person name="Ogata H."/>
            <person name="Sarno A.F."/>
            <person name="Shmutz J."/>
            <person name="Schroeder D."/>
            <person name="de Vargas C."/>
            <person name="Verret F."/>
            <person name="von Dassow P."/>
            <person name="Valentin K."/>
            <person name="Van de Peer Y."/>
            <person name="Wheeler G."/>
            <person name="Dacks J.B."/>
            <person name="Delwiche C.F."/>
            <person name="Dyhrman S.T."/>
            <person name="Glockner G."/>
            <person name="John U."/>
            <person name="Richards T."/>
            <person name="Worden A.Z."/>
            <person name="Zhang X."/>
            <person name="Grigoriev I.V."/>
            <person name="Allen A.E."/>
            <person name="Bidle K."/>
            <person name="Borodovsky M."/>
            <person name="Bowler C."/>
            <person name="Brownlee C."/>
            <person name="Cock J.M."/>
            <person name="Elias M."/>
            <person name="Gladyshev V.N."/>
            <person name="Groth M."/>
            <person name="Guda C."/>
            <person name="Hadaegh A."/>
            <person name="Iglesias-Rodriguez M.D."/>
            <person name="Jenkins J."/>
            <person name="Jones B.M."/>
            <person name="Lawson T."/>
            <person name="Leese F."/>
            <person name="Lindquist E."/>
            <person name="Lobanov A."/>
            <person name="Lomsadze A."/>
            <person name="Malik S.B."/>
            <person name="Marsh M.E."/>
            <person name="Mackinder L."/>
            <person name="Mock T."/>
            <person name="Mueller-Roeber B."/>
            <person name="Pagarete A."/>
            <person name="Parker M."/>
            <person name="Probert I."/>
            <person name="Quesneville H."/>
            <person name="Raines C."/>
            <person name="Rensing S.A."/>
            <person name="Riano-Pachon D.M."/>
            <person name="Richier S."/>
            <person name="Rokitta S."/>
            <person name="Shiraiwa Y."/>
            <person name="Soanes D.M."/>
            <person name="van der Giezen M."/>
            <person name="Wahlund T.M."/>
            <person name="Williams B."/>
            <person name="Wilson W."/>
            <person name="Wolfe G."/>
            <person name="Wurch L.L."/>
        </authorList>
    </citation>
    <scope>NUCLEOTIDE SEQUENCE</scope>
</reference>
<evidence type="ECO:0000313" key="1">
    <source>
        <dbReference type="EnsemblProtists" id="EOD28907"/>
    </source>
</evidence>
<evidence type="ECO:0000313" key="2">
    <source>
        <dbReference type="Proteomes" id="UP000013827"/>
    </source>
</evidence>
<dbReference type="Proteomes" id="UP000013827">
    <property type="component" value="Unassembled WGS sequence"/>
</dbReference>
<dbReference type="RefSeq" id="XP_005781336.1">
    <property type="nucleotide sequence ID" value="XM_005781279.1"/>
</dbReference>
<name>A0A0D3JZH2_EMIH1</name>